<evidence type="ECO:0000259" key="1">
    <source>
        <dbReference type="Pfam" id="PF00571"/>
    </source>
</evidence>
<gene>
    <name evidence="2" type="ORF">EDD68_10928</name>
</gene>
<reference evidence="2 3" key="1">
    <citation type="submission" date="2019-03" db="EMBL/GenBank/DDBJ databases">
        <title>Genomic Encyclopedia of Type Strains, Phase IV (KMG-IV): sequencing the most valuable type-strain genomes for metagenomic binning, comparative biology and taxonomic classification.</title>
        <authorList>
            <person name="Goeker M."/>
        </authorList>
    </citation>
    <scope>NUCLEOTIDE SEQUENCE [LARGE SCALE GENOMIC DNA]</scope>
    <source>
        <strain evidence="2 3">DSM 25894</strain>
    </source>
</reference>
<accession>A0A4V6NZZ6</accession>
<protein>
    <submittedName>
        <fullName evidence="2">Putative transcriptional regulator</fullName>
    </submittedName>
</protein>
<comment type="caution">
    <text evidence="2">The sequence shown here is derived from an EMBL/GenBank/DDBJ whole genome shotgun (WGS) entry which is preliminary data.</text>
</comment>
<dbReference type="AlphaFoldDB" id="A0A4V6NZZ6"/>
<proteinExistence type="predicted"/>
<organism evidence="2 3">
    <name type="scientific">Melghiribacillus thermohalophilus</name>
    <dbReference type="NCBI Taxonomy" id="1324956"/>
    <lineage>
        <taxon>Bacteria</taxon>
        <taxon>Bacillati</taxon>
        <taxon>Bacillota</taxon>
        <taxon>Bacilli</taxon>
        <taxon>Bacillales</taxon>
        <taxon>Bacillaceae</taxon>
        <taxon>Melghiribacillus</taxon>
    </lineage>
</organism>
<dbReference type="RefSeq" id="WP_165902106.1">
    <property type="nucleotide sequence ID" value="NZ_SMAN01000009.1"/>
</dbReference>
<keyword evidence="3" id="KW-1185">Reference proteome</keyword>
<dbReference type="InterPro" id="IPR000644">
    <property type="entry name" value="CBS_dom"/>
</dbReference>
<dbReference type="Proteomes" id="UP000294650">
    <property type="component" value="Unassembled WGS sequence"/>
</dbReference>
<feature type="domain" description="CBS" evidence="1">
    <location>
        <begin position="178"/>
        <end position="231"/>
    </location>
</feature>
<sequence length="233" mass="27233">MRNSDRFLASFHRIEKYLERIRKNPGHMSFKSAVQHAQKYDPVVRKYQDDLFEFADLRNAIVHDSINPSYAIAEPHDSTVVHIEKIEKELIQPETVIPKFKREVYTFSIHDRAKDVLHYVHHNGFTKFPVYEGESFAGLLTENGIAHWLAHAAENNLKNLFHQTIDNILVYEKVKVNYKFISKHTTVYEAEDIFKNQIQNGKKLNALLISEDGKPSRELLGIITHWDIIHIMD</sequence>
<dbReference type="EMBL" id="SMAN01000009">
    <property type="protein sequence ID" value="TCT22382.1"/>
    <property type="molecule type" value="Genomic_DNA"/>
</dbReference>
<name>A0A4V6NZZ6_9BACI</name>
<evidence type="ECO:0000313" key="3">
    <source>
        <dbReference type="Proteomes" id="UP000294650"/>
    </source>
</evidence>
<dbReference type="SUPFAM" id="SSF54631">
    <property type="entry name" value="CBS-domain pair"/>
    <property type="match status" value="1"/>
</dbReference>
<dbReference type="Pfam" id="PF00571">
    <property type="entry name" value="CBS"/>
    <property type="match status" value="1"/>
</dbReference>
<evidence type="ECO:0000313" key="2">
    <source>
        <dbReference type="EMBL" id="TCT22382.1"/>
    </source>
</evidence>
<dbReference type="InterPro" id="IPR046342">
    <property type="entry name" value="CBS_dom_sf"/>
</dbReference>
<dbReference type="Gene3D" id="3.10.580.10">
    <property type="entry name" value="CBS-domain"/>
    <property type="match status" value="1"/>
</dbReference>